<dbReference type="AlphaFoldDB" id="A0A5B7DGR1"/>
<sequence length="91" mass="10061">MQALVEARAGRKNGRRRRKRRWRRRKSREGTVGVTGRWGASVMMGSVRGPRLHPLHYPSLRPLHAVGPEASQTSPLPCNAGYRSSASTAAT</sequence>
<feature type="compositionally biased region" description="Polar residues" evidence="1">
    <location>
        <begin position="70"/>
        <end position="91"/>
    </location>
</feature>
<reference evidence="2 3" key="1">
    <citation type="submission" date="2019-05" db="EMBL/GenBank/DDBJ databases">
        <title>Another draft genome of Portunus trituberculatus and its Hox gene families provides insights of decapod evolution.</title>
        <authorList>
            <person name="Jeong J.-H."/>
            <person name="Song I."/>
            <person name="Kim S."/>
            <person name="Choi T."/>
            <person name="Kim D."/>
            <person name="Ryu S."/>
            <person name="Kim W."/>
        </authorList>
    </citation>
    <scope>NUCLEOTIDE SEQUENCE [LARGE SCALE GENOMIC DNA]</scope>
    <source>
        <tissue evidence="2">Muscle</tissue>
    </source>
</reference>
<gene>
    <name evidence="2" type="ORF">E2C01_013311</name>
</gene>
<feature type="region of interest" description="Disordered" evidence="1">
    <location>
        <begin position="63"/>
        <end position="91"/>
    </location>
</feature>
<feature type="region of interest" description="Disordered" evidence="1">
    <location>
        <begin position="1"/>
        <end position="33"/>
    </location>
</feature>
<protein>
    <submittedName>
        <fullName evidence="2">Uncharacterized protein</fullName>
    </submittedName>
</protein>
<evidence type="ECO:0000256" key="1">
    <source>
        <dbReference type="SAM" id="MobiDB-lite"/>
    </source>
</evidence>
<organism evidence="2 3">
    <name type="scientific">Portunus trituberculatus</name>
    <name type="common">Swimming crab</name>
    <name type="synonym">Neptunus trituberculatus</name>
    <dbReference type="NCBI Taxonomy" id="210409"/>
    <lineage>
        <taxon>Eukaryota</taxon>
        <taxon>Metazoa</taxon>
        <taxon>Ecdysozoa</taxon>
        <taxon>Arthropoda</taxon>
        <taxon>Crustacea</taxon>
        <taxon>Multicrustacea</taxon>
        <taxon>Malacostraca</taxon>
        <taxon>Eumalacostraca</taxon>
        <taxon>Eucarida</taxon>
        <taxon>Decapoda</taxon>
        <taxon>Pleocyemata</taxon>
        <taxon>Brachyura</taxon>
        <taxon>Eubrachyura</taxon>
        <taxon>Portunoidea</taxon>
        <taxon>Portunidae</taxon>
        <taxon>Portuninae</taxon>
        <taxon>Portunus</taxon>
    </lineage>
</organism>
<comment type="caution">
    <text evidence="2">The sequence shown here is derived from an EMBL/GenBank/DDBJ whole genome shotgun (WGS) entry which is preliminary data.</text>
</comment>
<feature type="compositionally biased region" description="Basic residues" evidence="1">
    <location>
        <begin position="10"/>
        <end position="27"/>
    </location>
</feature>
<name>A0A5B7DGR1_PORTR</name>
<evidence type="ECO:0000313" key="2">
    <source>
        <dbReference type="EMBL" id="MPC20369.1"/>
    </source>
</evidence>
<dbReference type="EMBL" id="VSRR010000865">
    <property type="protein sequence ID" value="MPC20369.1"/>
    <property type="molecule type" value="Genomic_DNA"/>
</dbReference>
<proteinExistence type="predicted"/>
<accession>A0A5B7DGR1</accession>
<evidence type="ECO:0000313" key="3">
    <source>
        <dbReference type="Proteomes" id="UP000324222"/>
    </source>
</evidence>
<keyword evidence="3" id="KW-1185">Reference proteome</keyword>
<dbReference type="Proteomes" id="UP000324222">
    <property type="component" value="Unassembled WGS sequence"/>
</dbReference>